<accession>A0ABS8BXI2</accession>
<dbReference type="EMBL" id="JAJATZ010000007">
    <property type="protein sequence ID" value="MCB5200405.1"/>
    <property type="molecule type" value="Genomic_DNA"/>
</dbReference>
<dbReference type="RefSeq" id="WP_226748929.1">
    <property type="nucleotide sequence ID" value="NZ_JAJATZ010000007.1"/>
</dbReference>
<evidence type="ECO:0000313" key="2">
    <source>
        <dbReference type="EMBL" id="MCB5200405.1"/>
    </source>
</evidence>
<sequence length="86" mass="7818">MKKGPLGGPFLCQASSDVSSAGGGGGGGGAPTTPISTGGGAMPFVLGRGTAGAPMGPVVIRSGSGIAETGGAVKMGCTGAGREGLI</sequence>
<evidence type="ECO:0000313" key="3">
    <source>
        <dbReference type="Proteomes" id="UP001138961"/>
    </source>
</evidence>
<reference evidence="2" key="1">
    <citation type="submission" date="2021-10" db="EMBL/GenBank/DDBJ databases">
        <title>Loktanella gaetbuli sp. nov., isolated from a tidal flat.</title>
        <authorList>
            <person name="Park S."/>
            <person name="Yoon J.-H."/>
        </authorList>
    </citation>
    <scope>NUCLEOTIDE SEQUENCE</scope>
    <source>
        <strain evidence="2">TSTF-M6</strain>
    </source>
</reference>
<feature type="region of interest" description="Disordered" evidence="1">
    <location>
        <begin position="15"/>
        <end position="41"/>
    </location>
</feature>
<organism evidence="2 3">
    <name type="scientific">Loktanella gaetbuli</name>
    <dbReference type="NCBI Taxonomy" id="2881335"/>
    <lineage>
        <taxon>Bacteria</taxon>
        <taxon>Pseudomonadati</taxon>
        <taxon>Pseudomonadota</taxon>
        <taxon>Alphaproteobacteria</taxon>
        <taxon>Rhodobacterales</taxon>
        <taxon>Roseobacteraceae</taxon>
        <taxon>Loktanella</taxon>
    </lineage>
</organism>
<evidence type="ECO:0000256" key="1">
    <source>
        <dbReference type="SAM" id="MobiDB-lite"/>
    </source>
</evidence>
<feature type="compositionally biased region" description="Gly residues" evidence="1">
    <location>
        <begin position="21"/>
        <end position="30"/>
    </location>
</feature>
<proteinExistence type="predicted"/>
<dbReference type="Proteomes" id="UP001138961">
    <property type="component" value="Unassembled WGS sequence"/>
</dbReference>
<comment type="caution">
    <text evidence="2">The sequence shown here is derived from an EMBL/GenBank/DDBJ whole genome shotgun (WGS) entry which is preliminary data.</text>
</comment>
<name>A0ABS8BXI2_9RHOB</name>
<keyword evidence="3" id="KW-1185">Reference proteome</keyword>
<gene>
    <name evidence="2" type="ORF">LGQ03_14245</name>
</gene>
<protein>
    <submittedName>
        <fullName evidence="2">Uncharacterized protein</fullName>
    </submittedName>
</protein>